<evidence type="ECO:0000313" key="2">
    <source>
        <dbReference type="EMBL" id="MCT9811025.1"/>
    </source>
</evidence>
<dbReference type="CDD" id="cd01029">
    <property type="entry name" value="TOPRIM_primases"/>
    <property type="match status" value="1"/>
</dbReference>
<feature type="domain" description="Toprim" evidence="1">
    <location>
        <begin position="424"/>
        <end position="513"/>
    </location>
</feature>
<accession>A0ABT2PLC2</accession>
<dbReference type="InterPro" id="IPR006171">
    <property type="entry name" value="TOPRIM_dom"/>
</dbReference>
<protein>
    <submittedName>
        <fullName evidence="2">Zincin-like metallopeptidase domain-containing protein</fullName>
    </submittedName>
</protein>
<keyword evidence="3" id="KW-1185">Reference proteome</keyword>
<reference evidence="2 3" key="1">
    <citation type="submission" date="2022-09" db="EMBL/GenBank/DDBJ databases">
        <title>Draft genome of isolate Be4.</title>
        <authorList>
            <person name="Sanchez-Castro I."/>
            <person name="Martinez-Rodriguez P."/>
            <person name="Descostes M."/>
            <person name="Merroun M."/>
        </authorList>
    </citation>
    <scope>NUCLEOTIDE SEQUENCE [LARGE SCALE GENOMIC DNA]</scope>
    <source>
        <strain evidence="2 3">Be4</strain>
    </source>
</reference>
<proteinExistence type="predicted"/>
<comment type="caution">
    <text evidence="2">The sequence shown here is derived from an EMBL/GenBank/DDBJ whole genome shotgun (WGS) entry which is preliminary data.</text>
</comment>
<dbReference type="Pfam" id="PF08401">
    <property type="entry name" value="ArdcN"/>
    <property type="match status" value="1"/>
</dbReference>
<gene>
    <name evidence="2" type="ORF">N0K08_10305</name>
</gene>
<dbReference type="InterPro" id="IPR013610">
    <property type="entry name" value="ArdC_N"/>
</dbReference>
<dbReference type="Pfam" id="PF18818">
    <property type="entry name" value="MPTase-PolyVal"/>
    <property type="match status" value="1"/>
</dbReference>
<dbReference type="InterPro" id="IPR034154">
    <property type="entry name" value="TOPRIM_DnaG/twinkle"/>
</dbReference>
<dbReference type="PROSITE" id="PS50880">
    <property type="entry name" value="TOPRIM"/>
    <property type="match status" value="1"/>
</dbReference>
<evidence type="ECO:0000259" key="1">
    <source>
        <dbReference type="PROSITE" id="PS50880"/>
    </source>
</evidence>
<dbReference type="Pfam" id="PF13362">
    <property type="entry name" value="Toprim_3"/>
    <property type="match status" value="1"/>
</dbReference>
<dbReference type="SMART" id="SM00493">
    <property type="entry name" value="TOPRIM"/>
    <property type="match status" value="1"/>
</dbReference>
<name>A0ABT2PLC2_9BURK</name>
<dbReference type="InterPro" id="IPR041459">
    <property type="entry name" value="MPTase-PolyVal"/>
</dbReference>
<dbReference type="EMBL" id="JAODYH010000004">
    <property type="protein sequence ID" value="MCT9811025.1"/>
    <property type="molecule type" value="Genomic_DNA"/>
</dbReference>
<dbReference type="RefSeq" id="WP_261500186.1">
    <property type="nucleotide sequence ID" value="NZ_JAODYH010000004.1"/>
</dbReference>
<organism evidence="2 3">
    <name type="scientific">Acidovorax bellezanensis</name>
    <dbReference type="NCBI Taxonomy" id="2976702"/>
    <lineage>
        <taxon>Bacteria</taxon>
        <taxon>Pseudomonadati</taxon>
        <taxon>Pseudomonadota</taxon>
        <taxon>Betaproteobacteria</taxon>
        <taxon>Burkholderiales</taxon>
        <taxon>Comamonadaceae</taxon>
        <taxon>Acidovorax</taxon>
    </lineage>
</organism>
<sequence length="607" mass="66140">MESREPFFVAVAERLIAQLEAGTAPWQKPWKPGESPAQLPINPVTGKHYQGINMLQLMAHGYADPRWMTDTQAHTMGAQVRPGQFGTPIQYWKFSEELVQTDEQGQPLLDALGAPMNERVQLERPRLLLVTVFNAEQIDGLPPWPLNPQPDWRPVARAEKILKASGAVILHGEHDRAFYRTETDSIHLPAKAQFATPDDYYAIALHELGHWTGHALRLDRDQSHPYGSAGYAREELRAEIASMILGEELGIGHDPAQHAAYVGNWIKALRDDPLEVFRAAADAERIYEYVLGLEQQQELLQDQEDWQEAAIVVAAPVPNHTPDAAQQPAQAQEQTAAQVLRQMLELLPATQPTPYMQAKGISPQPGVFTDRTGRDTYVPVIDAKGKQWSLQTIAADGSQHFPPDSRKEGCFHAVGGMAALARAPALVIGESYASAASLSQTLGFATVAALDAGNLPAVAQALHAKFPHKPVVIAGDDDRHLELTRGSNPGKAKAQEAAKLTGGTVLLPIFGPGENSYPAGLAAITPQVWRAHLRTGNALGAPQLAALARMQGKTDFNDLAQTSVLGQDGMDRQVRGVVRSLIDRQVQQQRAQRQLAPMQRAARLGAG</sequence>
<dbReference type="Proteomes" id="UP001525968">
    <property type="component" value="Unassembled WGS sequence"/>
</dbReference>
<evidence type="ECO:0000313" key="3">
    <source>
        <dbReference type="Proteomes" id="UP001525968"/>
    </source>
</evidence>